<dbReference type="InterPro" id="IPR006225">
    <property type="entry name" value="PsdUridine_synth_RluC/D"/>
</dbReference>
<dbReference type="InterPro" id="IPR050188">
    <property type="entry name" value="RluA_PseudoU_synthase"/>
</dbReference>
<keyword evidence="2 4" id="KW-0413">Isomerase</keyword>
<dbReference type="InterPro" id="IPR020103">
    <property type="entry name" value="PsdUridine_synth_cat_dom_sf"/>
</dbReference>
<reference evidence="7 8" key="1">
    <citation type="submission" date="2023-03" db="EMBL/GenBank/DDBJ databases">
        <title>Paludisphaera mucosa sp. nov. a novel planctomycete from northern fen.</title>
        <authorList>
            <person name="Ivanova A."/>
        </authorList>
    </citation>
    <scope>NUCLEOTIDE SEQUENCE [LARGE SCALE GENOMIC DNA]</scope>
    <source>
        <strain evidence="7 8">Pla2</strain>
    </source>
</reference>
<dbReference type="Proteomes" id="UP001216907">
    <property type="component" value="Unassembled WGS sequence"/>
</dbReference>
<dbReference type="CDD" id="cd02869">
    <property type="entry name" value="PseudoU_synth_RluA_like"/>
    <property type="match status" value="1"/>
</dbReference>
<dbReference type="InterPro" id="IPR002942">
    <property type="entry name" value="S4_RNA-bd"/>
</dbReference>
<proteinExistence type="inferred from homology"/>
<comment type="function">
    <text evidence="4">Responsible for synthesis of pseudouridine from uracil.</text>
</comment>
<gene>
    <name evidence="7" type="ORF">PZE19_23945</name>
</gene>
<evidence type="ECO:0000259" key="6">
    <source>
        <dbReference type="SMART" id="SM00363"/>
    </source>
</evidence>
<dbReference type="NCBIfam" id="TIGR00005">
    <property type="entry name" value="rluA_subfam"/>
    <property type="match status" value="1"/>
</dbReference>
<evidence type="ECO:0000313" key="8">
    <source>
        <dbReference type="Proteomes" id="UP001216907"/>
    </source>
</evidence>
<dbReference type="PROSITE" id="PS01129">
    <property type="entry name" value="PSI_RLU"/>
    <property type="match status" value="1"/>
</dbReference>
<dbReference type="SUPFAM" id="SSF55120">
    <property type="entry name" value="Pseudouridine synthase"/>
    <property type="match status" value="1"/>
</dbReference>
<dbReference type="SUPFAM" id="SSF55174">
    <property type="entry name" value="Alpha-L RNA-binding motif"/>
    <property type="match status" value="1"/>
</dbReference>
<keyword evidence="3" id="KW-0694">RNA-binding</keyword>
<dbReference type="PANTHER" id="PTHR21600:SF87">
    <property type="entry name" value="RNA PSEUDOURIDYLATE SYNTHASE DOMAIN-CONTAINING PROTEIN 1"/>
    <property type="match status" value="1"/>
</dbReference>
<comment type="catalytic activity">
    <reaction evidence="4">
        <text>a uridine in RNA = a pseudouridine in RNA</text>
        <dbReference type="Rhea" id="RHEA:48348"/>
        <dbReference type="Rhea" id="RHEA-COMP:12068"/>
        <dbReference type="Rhea" id="RHEA-COMP:12069"/>
        <dbReference type="ChEBI" id="CHEBI:65314"/>
        <dbReference type="ChEBI" id="CHEBI:65315"/>
    </reaction>
</comment>
<dbReference type="SMART" id="SM00363">
    <property type="entry name" value="S4"/>
    <property type="match status" value="1"/>
</dbReference>
<feature type="region of interest" description="Disordered" evidence="5">
    <location>
        <begin position="33"/>
        <end position="53"/>
    </location>
</feature>
<evidence type="ECO:0000256" key="2">
    <source>
        <dbReference type="ARBA" id="ARBA00023235"/>
    </source>
</evidence>
<dbReference type="PANTHER" id="PTHR21600">
    <property type="entry name" value="MITOCHONDRIAL RNA PSEUDOURIDINE SYNTHASE"/>
    <property type="match status" value="1"/>
</dbReference>
<evidence type="ECO:0000256" key="5">
    <source>
        <dbReference type="SAM" id="MobiDB-lite"/>
    </source>
</evidence>
<dbReference type="Gene3D" id="3.30.2350.10">
    <property type="entry name" value="Pseudouridine synthase"/>
    <property type="match status" value="1"/>
</dbReference>
<sequence length="303" mass="33929">MKVRLDKLVAERFQLSRRAAREAVERGQVDVGGERRLDPADEVGPDEAVAFSPNRPRADMADRRLDVMYEDRDVLIVNKPAGLLVQPTFLRERDTLLERAGRYQLHKRGVKKPYVGIVHRIDQQTSGVILLVTSPRALRPFQELFRTHTIERDYLAVVEGVFLTDVGSINLPLVEDAGDNRRGVSRDPERGVPATTHFRVVESYGTAASLVSLRLETGRTHQIRIHLAALDHTVVGDQVYGRRGRPKFPIRFTRQALHAAALGFNHPLSGNPIRVDAPLPADFNGLVDELKHDYGVTKIGEHG</sequence>
<evidence type="ECO:0000256" key="3">
    <source>
        <dbReference type="PROSITE-ProRule" id="PRU00182"/>
    </source>
</evidence>
<accession>A0ABT6FHG6</accession>
<dbReference type="GO" id="GO:0016853">
    <property type="term" value="F:isomerase activity"/>
    <property type="evidence" value="ECO:0007669"/>
    <property type="project" value="UniProtKB-KW"/>
</dbReference>
<dbReference type="EMBL" id="JARRAG010000002">
    <property type="protein sequence ID" value="MDG3006835.1"/>
    <property type="molecule type" value="Genomic_DNA"/>
</dbReference>
<name>A0ABT6FHG6_9BACT</name>
<dbReference type="InterPro" id="IPR006224">
    <property type="entry name" value="PsdUridine_synth_RluA-like_CS"/>
</dbReference>
<dbReference type="Gene3D" id="3.10.290.10">
    <property type="entry name" value="RNA-binding S4 domain"/>
    <property type="match status" value="1"/>
</dbReference>
<keyword evidence="8" id="KW-1185">Reference proteome</keyword>
<comment type="similarity">
    <text evidence="1 4">Belongs to the pseudouridine synthase RluA family.</text>
</comment>
<protein>
    <recommendedName>
        <fullName evidence="4">Pseudouridine synthase</fullName>
        <ecNumber evidence="4">5.4.99.-</ecNumber>
    </recommendedName>
</protein>
<evidence type="ECO:0000313" key="7">
    <source>
        <dbReference type="EMBL" id="MDG3006835.1"/>
    </source>
</evidence>
<dbReference type="Pfam" id="PF01479">
    <property type="entry name" value="S4"/>
    <property type="match status" value="1"/>
</dbReference>
<dbReference type="CDD" id="cd00165">
    <property type="entry name" value="S4"/>
    <property type="match status" value="1"/>
</dbReference>
<dbReference type="InterPro" id="IPR036986">
    <property type="entry name" value="S4_RNA-bd_sf"/>
</dbReference>
<dbReference type="InterPro" id="IPR006145">
    <property type="entry name" value="PsdUridine_synth_RsuA/RluA"/>
</dbReference>
<dbReference type="Pfam" id="PF00849">
    <property type="entry name" value="PseudoU_synth_2"/>
    <property type="match status" value="1"/>
</dbReference>
<organism evidence="7 8">
    <name type="scientific">Paludisphaera mucosa</name>
    <dbReference type="NCBI Taxonomy" id="3030827"/>
    <lineage>
        <taxon>Bacteria</taxon>
        <taxon>Pseudomonadati</taxon>
        <taxon>Planctomycetota</taxon>
        <taxon>Planctomycetia</taxon>
        <taxon>Isosphaerales</taxon>
        <taxon>Isosphaeraceae</taxon>
        <taxon>Paludisphaera</taxon>
    </lineage>
</organism>
<feature type="domain" description="RNA-binding S4" evidence="6">
    <location>
        <begin position="3"/>
        <end position="61"/>
    </location>
</feature>
<evidence type="ECO:0000256" key="1">
    <source>
        <dbReference type="ARBA" id="ARBA00010876"/>
    </source>
</evidence>
<dbReference type="PROSITE" id="PS50889">
    <property type="entry name" value="S4"/>
    <property type="match status" value="1"/>
</dbReference>
<dbReference type="EC" id="5.4.99.-" evidence="4"/>
<evidence type="ECO:0000256" key="4">
    <source>
        <dbReference type="RuleBase" id="RU362028"/>
    </source>
</evidence>
<comment type="caution">
    <text evidence="7">The sequence shown here is derived from an EMBL/GenBank/DDBJ whole genome shotgun (WGS) entry which is preliminary data.</text>
</comment>
<dbReference type="RefSeq" id="WP_277863126.1">
    <property type="nucleotide sequence ID" value="NZ_JARRAG010000002.1"/>
</dbReference>